<dbReference type="EMBL" id="KI965550">
    <property type="protein sequence ID" value="EUD64086.1"/>
    <property type="molecule type" value="Genomic_DNA"/>
</dbReference>
<reference evidence="2 3" key="1">
    <citation type="submission" date="2013-02" db="EMBL/GenBank/DDBJ databases">
        <title>The Genome Sequence of Plasmodium inui San Antonio 1.</title>
        <authorList>
            <consortium name="The Broad Institute Genome Sequencing Platform"/>
            <consortium name="The Broad Institute Genome Sequencing Center for Infectious Disease"/>
            <person name="Neafsey D."/>
            <person name="Cheeseman I."/>
            <person name="Volkman S."/>
            <person name="Adams J."/>
            <person name="Walker B."/>
            <person name="Young S.K."/>
            <person name="Zeng Q."/>
            <person name="Gargeya S."/>
            <person name="Fitzgerald M."/>
            <person name="Haas B."/>
            <person name="Abouelleil A."/>
            <person name="Alvarado L."/>
            <person name="Arachchi H.M."/>
            <person name="Berlin A.M."/>
            <person name="Chapman S.B."/>
            <person name="Dewar J."/>
            <person name="Goldberg J."/>
            <person name="Griggs A."/>
            <person name="Gujja S."/>
            <person name="Hansen M."/>
            <person name="Howarth C."/>
            <person name="Imamovic A."/>
            <person name="Larimer J."/>
            <person name="McCowan C."/>
            <person name="Murphy C."/>
            <person name="Neiman D."/>
            <person name="Pearson M."/>
            <person name="Priest M."/>
            <person name="Roberts A."/>
            <person name="Saif S."/>
            <person name="Shea T."/>
            <person name="Sisk P."/>
            <person name="Sykes S."/>
            <person name="Wortman J."/>
            <person name="Nusbaum C."/>
            <person name="Birren B."/>
        </authorList>
    </citation>
    <scope>NUCLEOTIDE SEQUENCE [LARGE SCALE GENOMIC DNA]</scope>
    <source>
        <strain evidence="2 3">San Antonio 1</strain>
    </source>
</reference>
<dbReference type="Proteomes" id="UP000030640">
    <property type="component" value="Unassembled WGS sequence"/>
</dbReference>
<dbReference type="VEuPathDB" id="PlasmoDB:C922_05535"/>
<feature type="compositionally biased region" description="Basic and acidic residues" evidence="1">
    <location>
        <begin position="52"/>
        <end position="64"/>
    </location>
</feature>
<accession>W7AFM5</accession>
<dbReference type="AlphaFoldDB" id="W7AFM5"/>
<proteinExistence type="predicted"/>
<gene>
    <name evidence="2" type="ORF">C922_05535</name>
</gene>
<feature type="region of interest" description="Disordered" evidence="1">
    <location>
        <begin position="43"/>
        <end position="81"/>
    </location>
</feature>
<feature type="compositionally biased region" description="Basic residues" evidence="1">
    <location>
        <begin position="72"/>
        <end position="81"/>
    </location>
</feature>
<feature type="region of interest" description="Disordered" evidence="1">
    <location>
        <begin position="1"/>
        <end position="22"/>
    </location>
</feature>
<organism evidence="2 3">
    <name type="scientific">Plasmodium inui San Antonio 1</name>
    <dbReference type="NCBI Taxonomy" id="1237626"/>
    <lineage>
        <taxon>Eukaryota</taxon>
        <taxon>Sar</taxon>
        <taxon>Alveolata</taxon>
        <taxon>Apicomplexa</taxon>
        <taxon>Aconoidasida</taxon>
        <taxon>Haemosporida</taxon>
        <taxon>Plasmodiidae</taxon>
        <taxon>Plasmodium</taxon>
        <taxon>Plasmodium (Plasmodium)</taxon>
    </lineage>
</organism>
<evidence type="ECO:0000256" key="1">
    <source>
        <dbReference type="SAM" id="MobiDB-lite"/>
    </source>
</evidence>
<keyword evidence="3" id="KW-1185">Reference proteome</keyword>
<dbReference type="GeneID" id="20040809"/>
<protein>
    <submittedName>
        <fullName evidence="2">Uncharacterized protein</fullName>
    </submittedName>
</protein>
<evidence type="ECO:0000313" key="3">
    <source>
        <dbReference type="Proteomes" id="UP000030640"/>
    </source>
</evidence>
<dbReference type="RefSeq" id="XP_008819328.1">
    <property type="nucleotide sequence ID" value="XM_008821106.1"/>
</dbReference>
<feature type="compositionally biased region" description="Polar residues" evidence="1">
    <location>
        <begin position="1"/>
        <end position="13"/>
    </location>
</feature>
<evidence type="ECO:0000313" key="2">
    <source>
        <dbReference type="EMBL" id="EUD64086.1"/>
    </source>
</evidence>
<sequence>MGKNITQKSQGGSSEEPPLSLVQKEEQIIRAYTDWGEWRAWRNQRRKKKQMRNLEGKTQAKEGIRTGSAFPKVKKRTYPND</sequence>
<name>W7AFM5_9APIC</name>